<dbReference type="Gene3D" id="1.10.510.10">
    <property type="entry name" value="Transferase(Phosphotransferase) domain 1"/>
    <property type="match status" value="1"/>
</dbReference>
<dbReference type="GO" id="GO:0005524">
    <property type="term" value="F:ATP binding"/>
    <property type="evidence" value="ECO:0007669"/>
    <property type="project" value="InterPro"/>
</dbReference>
<feature type="domain" description="Protein kinase" evidence="1">
    <location>
        <begin position="1"/>
        <end position="282"/>
    </location>
</feature>
<dbReference type="InterPro" id="IPR011009">
    <property type="entry name" value="Kinase-like_dom_sf"/>
</dbReference>
<dbReference type="PROSITE" id="PS50011">
    <property type="entry name" value="PROTEIN_KINASE_DOM"/>
    <property type="match status" value="1"/>
</dbReference>
<dbReference type="RefSeq" id="XP_068346256.1">
    <property type="nucleotide sequence ID" value="XM_068513290.1"/>
</dbReference>
<comment type="caution">
    <text evidence="2">The sequence shown here is derived from an EMBL/GenBank/DDBJ whole genome shotgun (WGS) entry which is preliminary data.</text>
</comment>
<dbReference type="SUPFAM" id="SSF56112">
    <property type="entry name" value="Protein kinase-like (PK-like)"/>
    <property type="match status" value="1"/>
</dbReference>
<protein>
    <recommendedName>
        <fullName evidence="1">Protein kinase domain-containing protein</fullName>
    </recommendedName>
</protein>
<dbReference type="Pfam" id="PF00069">
    <property type="entry name" value="Pkinase"/>
    <property type="match status" value="1"/>
</dbReference>
<dbReference type="AlphaFoldDB" id="A0A1J4J4Q1"/>
<dbReference type="EMBL" id="MLAK01001431">
    <property type="protein sequence ID" value="OHS93119.1"/>
    <property type="molecule type" value="Genomic_DNA"/>
</dbReference>
<dbReference type="InterPro" id="IPR008266">
    <property type="entry name" value="Tyr_kinase_AS"/>
</dbReference>
<name>A0A1J4J4Q1_9EUKA</name>
<dbReference type="InterPro" id="IPR000719">
    <property type="entry name" value="Prot_kinase_dom"/>
</dbReference>
<dbReference type="InterPro" id="IPR050167">
    <property type="entry name" value="Ser_Thr_protein_kinase"/>
</dbReference>
<accession>A0A1J4J4Q1</accession>
<evidence type="ECO:0000313" key="2">
    <source>
        <dbReference type="EMBL" id="OHS93119.1"/>
    </source>
</evidence>
<dbReference type="GO" id="GO:0004672">
    <property type="term" value="F:protein kinase activity"/>
    <property type="evidence" value="ECO:0007669"/>
    <property type="project" value="InterPro"/>
</dbReference>
<evidence type="ECO:0000313" key="3">
    <source>
        <dbReference type="Proteomes" id="UP000179807"/>
    </source>
</evidence>
<organism evidence="2 3">
    <name type="scientific">Tritrichomonas foetus</name>
    <dbReference type="NCBI Taxonomy" id="1144522"/>
    <lineage>
        <taxon>Eukaryota</taxon>
        <taxon>Metamonada</taxon>
        <taxon>Parabasalia</taxon>
        <taxon>Tritrichomonadida</taxon>
        <taxon>Tritrichomonadidae</taxon>
        <taxon>Tritrichomonas</taxon>
    </lineage>
</organism>
<keyword evidence="3" id="KW-1185">Reference proteome</keyword>
<gene>
    <name evidence="2" type="ORF">TRFO_40570</name>
</gene>
<sequence length="312" mass="36274">MLDKDANYITSFKNIQKDPIVMNLHFNKGNILRTNSEMFGGKSVTKANFSEIGNPDTSFDFPCMCKGHGSSPSDLEKNYREIYFLCHLKNLHPCIVEIYGWCDTYFLMEYVANDSLRKIRKDRKIKLTGTQKTKIMLGIAHVLNFLHQNEIVHCDVSSNNILLDDNFEPKLIDFETTKFLDFPRDQIGTLHFIPPELLKSYPNSIKSDIFSFGAVIWQLETEEEIPITMYDINSNFERMILNTDTMNPGLKFLIDSSREEHPDMRFDLSVYIKLIISGKSVFDGTDMNEVREYYNRLEANTIHDFERNSIIK</sequence>
<dbReference type="GeneID" id="94847994"/>
<reference evidence="2" key="1">
    <citation type="submission" date="2016-10" db="EMBL/GenBank/DDBJ databases">
        <authorList>
            <person name="Benchimol M."/>
            <person name="Almeida L.G."/>
            <person name="Vasconcelos A.T."/>
            <person name="Perreira-Neves A."/>
            <person name="Rosa I.A."/>
            <person name="Tasca T."/>
            <person name="Bogo M.R."/>
            <person name="de Souza W."/>
        </authorList>
    </citation>
    <scope>NUCLEOTIDE SEQUENCE [LARGE SCALE GENOMIC DNA]</scope>
    <source>
        <strain evidence="2">K</strain>
    </source>
</reference>
<evidence type="ECO:0000259" key="1">
    <source>
        <dbReference type="PROSITE" id="PS50011"/>
    </source>
</evidence>
<dbReference type="VEuPathDB" id="TrichDB:TRFO_40570"/>
<proteinExistence type="predicted"/>
<dbReference type="PANTHER" id="PTHR23257">
    <property type="entry name" value="SERINE-THREONINE PROTEIN KINASE"/>
    <property type="match status" value="1"/>
</dbReference>
<dbReference type="PROSITE" id="PS00109">
    <property type="entry name" value="PROTEIN_KINASE_TYR"/>
    <property type="match status" value="1"/>
</dbReference>
<dbReference type="Proteomes" id="UP000179807">
    <property type="component" value="Unassembled WGS sequence"/>
</dbReference>
<dbReference type="OrthoDB" id="339325at2759"/>